<keyword evidence="2" id="KW-1185">Reference proteome</keyword>
<protein>
    <submittedName>
        <fullName evidence="1">Uncharacterized protein</fullName>
    </submittedName>
</protein>
<dbReference type="AlphaFoldDB" id="A0AAD6YBB5"/>
<name>A0AAD6YBB5_9AGAR</name>
<evidence type="ECO:0000313" key="2">
    <source>
        <dbReference type="Proteomes" id="UP001219525"/>
    </source>
</evidence>
<dbReference type="Proteomes" id="UP001219525">
    <property type="component" value="Unassembled WGS sequence"/>
</dbReference>
<sequence>MLFVYKSLPGIERALHTGAQTLSNLERRAGRLVWTQTAGAERVLSERTRLLRDMLEGLCGCRQRARRGLFQYNHAHENGLGRSVHAARWEAVACRTKQFLYLNTATFSTATLVAGYGNCLFLHATPSQYFSDELFAFGRKLDEKIKRYQYLANFPDESRLILKVLFSVPVNLKHVHTVFDAACARVRCVSGSLSLSECTRACMCSVKDGARALRDTVPCTSNTRTPSLTRHMHTRAGIHKTARARSIKGGARAPACAAWTQRQSTRTHACGVKDMDARARSIFFLERAHADAERGPRRLARTLTARAERALRGH</sequence>
<evidence type="ECO:0000313" key="1">
    <source>
        <dbReference type="EMBL" id="KAJ7200508.1"/>
    </source>
</evidence>
<proteinExistence type="predicted"/>
<accession>A0AAD6YBB5</accession>
<reference evidence="1" key="1">
    <citation type="submission" date="2023-03" db="EMBL/GenBank/DDBJ databases">
        <title>Massive genome expansion in bonnet fungi (Mycena s.s.) driven by repeated elements and novel gene families across ecological guilds.</title>
        <authorList>
            <consortium name="Lawrence Berkeley National Laboratory"/>
            <person name="Harder C.B."/>
            <person name="Miyauchi S."/>
            <person name="Viragh M."/>
            <person name="Kuo A."/>
            <person name="Thoen E."/>
            <person name="Andreopoulos B."/>
            <person name="Lu D."/>
            <person name="Skrede I."/>
            <person name="Drula E."/>
            <person name="Henrissat B."/>
            <person name="Morin E."/>
            <person name="Kohler A."/>
            <person name="Barry K."/>
            <person name="LaButti K."/>
            <person name="Morin E."/>
            <person name="Salamov A."/>
            <person name="Lipzen A."/>
            <person name="Mereny Z."/>
            <person name="Hegedus B."/>
            <person name="Baldrian P."/>
            <person name="Stursova M."/>
            <person name="Weitz H."/>
            <person name="Taylor A."/>
            <person name="Grigoriev I.V."/>
            <person name="Nagy L.G."/>
            <person name="Martin F."/>
            <person name="Kauserud H."/>
        </authorList>
    </citation>
    <scope>NUCLEOTIDE SEQUENCE</scope>
    <source>
        <strain evidence="1">9144</strain>
    </source>
</reference>
<gene>
    <name evidence="1" type="ORF">GGX14DRAFT_400503</name>
</gene>
<organism evidence="1 2">
    <name type="scientific">Mycena pura</name>
    <dbReference type="NCBI Taxonomy" id="153505"/>
    <lineage>
        <taxon>Eukaryota</taxon>
        <taxon>Fungi</taxon>
        <taxon>Dikarya</taxon>
        <taxon>Basidiomycota</taxon>
        <taxon>Agaricomycotina</taxon>
        <taxon>Agaricomycetes</taxon>
        <taxon>Agaricomycetidae</taxon>
        <taxon>Agaricales</taxon>
        <taxon>Marasmiineae</taxon>
        <taxon>Mycenaceae</taxon>
        <taxon>Mycena</taxon>
    </lineage>
</organism>
<dbReference type="EMBL" id="JARJCW010000062">
    <property type="protein sequence ID" value="KAJ7200508.1"/>
    <property type="molecule type" value="Genomic_DNA"/>
</dbReference>
<comment type="caution">
    <text evidence="1">The sequence shown here is derived from an EMBL/GenBank/DDBJ whole genome shotgun (WGS) entry which is preliminary data.</text>
</comment>